<gene>
    <name evidence="1" type="ORF">VNO78_23886</name>
</gene>
<evidence type="ECO:0000313" key="2">
    <source>
        <dbReference type="Proteomes" id="UP001386955"/>
    </source>
</evidence>
<evidence type="ECO:0000313" key="1">
    <source>
        <dbReference type="EMBL" id="KAK7389054.1"/>
    </source>
</evidence>
<accession>A0AAN9XET3</accession>
<reference evidence="1 2" key="1">
    <citation type="submission" date="2024-01" db="EMBL/GenBank/DDBJ databases">
        <title>The genomes of 5 underutilized Papilionoideae crops provide insights into root nodulation and disease resistanc.</title>
        <authorList>
            <person name="Jiang F."/>
        </authorList>
    </citation>
    <scope>NUCLEOTIDE SEQUENCE [LARGE SCALE GENOMIC DNA]</scope>
    <source>
        <strain evidence="1">DUOXIRENSHENG_FW03</strain>
        <tissue evidence="1">Leaves</tissue>
    </source>
</reference>
<proteinExistence type="predicted"/>
<name>A0AAN9XET3_PSOTE</name>
<comment type="caution">
    <text evidence="1">The sequence shown here is derived from an EMBL/GenBank/DDBJ whole genome shotgun (WGS) entry which is preliminary data.</text>
</comment>
<organism evidence="1 2">
    <name type="scientific">Psophocarpus tetragonolobus</name>
    <name type="common">Winged bean</name>
    <name type="synonym">Dolichos tetragonolobus</name>
    <dbReference type="NCBI Taxonomy" id="3891"/>
    <lineage>
        <taxon>Eukaryota</taxon>
        <taxon>Viridiplantae</taxon>
        <taxon>Streptophyta</taxon>
        <taxon>Embryophyta</taxon>
        <taxon>Tracheophyta</taxon>
        <taxon>Spermatophyta</taxon>
        <taxon>Magnoliopsida</taxon>
        <taxon>eudicotyledons</taxon>
        <taxon>Gunneridae</taxon>
        <taxon>Pentapetalae</taxon>
        <taxon>rosids</taxon>
        <taxon>fabids</taxon>
        <taxon>Fabales</taxon>
        <taxon>Fabaceae</taxon>
        <taxon>Papilionoideae</taxon>
        <taxon>50 kb inversion clade</taxon>
        <taxon>NPAAA clade</taxon>
        <taxon>indigoferoid/millettioid clade</taxon>
        <taxon>Phaseoleae</taxon>
        <taxon>Psophocarpus</taxon>
    </lineage>
</organism>
<keyword evidence="2" id="KW-1185">Reference proteome</keyword>
<dbReference type="EMBL" id="JAYMYS010000006">
    <property type="protein sequence ID" value="KAK7389054.1"/>
    <property type="molecule type" value="Genomic_DNA"/>
</dbReference>
<dbReference type="AlphaFoldDB" id="A0AAN9XET3"/>
<sequence>MMMKVNCSCLSLVSIVKEQGGVADSLILAISAKLHAIKSALSLVFSFNLLRSQNKIFLVEARGKVVGVRENIGGFLRESFACGEKRPQVENVAADHGANPM</sequence>
<dbReference type="Proteomes" id="UP001386955">
    <property type="component" value="Unassembled WGS sequence"/>
</dbReference>
<protein>
    <submittedName>
        <fullName evidence="1">Uncharacterized protein</fullName>
    </submittedName>
</protein>